<comment type="similarity">
    <text evidence="2">Belongs to the binding-protein-dependent transport system permease family. FecCD subfamily.</text>
</comment>
<feature type="compositionally biased region" description="Basic residues" evidence="8">
    <location>
        <begin position="137"/>
        <end position="146"/>
    </location>
</feature>
<protein>
    <submittedName>
        <fullName evidence="10">Uncharacterized protein</fullName>
    </submittedName>
</protein>
<evidence type="ECO:0000313" key="11">
    <source>
        <dbReference type="Proteomes" id="UP000238164"/>
    </source>
</evidence>
<dbReference type="SUPFAM" id="SSF81345">
    <property type="entry name" value="ABC transporter involved in vitamin B12 uptake, BtuC"/>
    <property type="match status" value="1"/>
</dbReference>
<dbReference type="Pfam" id="PF01032">
    <property type="entry name" value="FecCD"/>
    <property type="match status" value="1"/>
</dbReference>
<organism evidence="10 11">
    <name type="scientific">Micropruina glycogenica</name>
    <dbReference type="NCBI Taxonomy" id="75385"/>
    <lineage>
        <taxon>Bacteria</taxon>
        <taxon>Bacillati</taxon>
        <taxon>Actinomycetota</taxon>
        <taxon>Actinomycetes</taxon>
        <taxon>Propionibacteriales</taxon>
        <taxon>Nocardioidaceae</taxon>
        <taxon>Micropruina</taxon>
    </lineage>
</organism>
<dbReference type="PANTHER" id="PTHR30472">
    <property type="entry name" value="FERRIC ENTEROBACTIN TRANSPORT SYSTEM PERMEASE PROTEIN"/>
    <property type="match status" value="1"/>
</dbReference>
<feature type="compositionally biased region" description="Basic and acidic residues" evidence="8">
    <location>
        <begin position="97"/>
        <end position="109"/>
    </location>
</feature>
<gene>
    <name evidence="10" type="ORF">MPLG2_3065</name>
</gene>
<evidence type="ECO:0000256" key="2">
    <source>
        <dbReference type="ARBA" id="ARBA00007935"/>
    </source>
</evidence>
<evidence type="ECO:0000256" key="1">
    <source>
        <dbReference type="ARBA" id="ARBA00004651"/>
    </source>
</evidence>
<dbReference type="EMBL" id="LT985188">
    <property type="protein sequence ID" value="SPD88095.1"/>
    <property type="molecule type" value="Genomic_DNA"/>
</dbReference>
<keyword evidence="6 9" id="KW-1133">Transmembrane helix</keyword>
<evidence type="ECO:0000256" key="5">
    <source>
        <dbReference type="ARBA" id="ARBA00022692"/>
    </source>
</evidence>
<evidence type="ECO:0000313" key="10">
    <source>
        <dbReference type="EMBL" id="SPD88095.1"/>
    </source>
</evidence>
<evidence type="ECO:0000256" key="9">
    <source>
        <dbReference type="SAM" id="Phobius"/>
    </source>
</evidence>
<dbReference type="KEGG" id="mgg:MPLG2_3065"/>
<dbReference type="PANTHER" id="PTHR30472:SF1">
    <property type="entry name" value="FE(3+) DICITRATE TRANSPORT SYSTEM PERMEASE PROTEIN FECC-RELATED"/>
    <property type="match status" value="1"/>
</dbReference>
<evidence type="ECO:0000256" key="7">
    <source>
        <dbReference type="ARBA" id="ARBA00023136"/>
    </source>
</evidence>
<keyword evidence="3" id="KW-0813">Transport</keyword>
<dbReference type="Proteomes" id="UP000238164">
    <property type="component" value="Chromosome 1"/>
</dbReference>
<keyword evidence="4" id="KW-1003">Cell membrane</keyword>
<evidence type="ECO:0000256" key="8">
    <source>
        <dbReference type="SAM" id="MobiDB-lite"/>
    </source>
</evidence>
<comment type="subcellular location">
    <subcellularLocation>
        <location evidence="1">Cell membrane</location>
        <topology evidence="1">Multi-pass membrane protein</topology>
    </subcellularLocation>
</comment>
<dbReference type="Gene3D" id="1.10.3470.10">
    <property type="entry name" value="ABC transporter involved in vitamin B12 uptake, BtuC"/>
    <property type="match status" value="1"/>
</dbReference>
<proteinExistence type="inferred from homology"/>
<name>A0A2N9JJ62_9ACTN</name>
<dbReference type="GO" id="GO:0005886">
    <property type="term" value="C:plasma membrane"/>
    <property type="evidence" value="ECO:0007669"/>
    <property type="project" value="UniProtKB-SubCell"/>
</dbReference>
<dbReference type="AlphaFoldDB" id="A0A2N9JJ62"/>
<feature type="transmembrane region" description="Helical" evidence="9">
    <location>
        <begin position="23"/>
        <end position="44"/>
    </location>
</feature>
<dbReference type="InterPro" id="IPR037294">
    <property type="entry name" value="ABC_BtuC-like"/>
</dbReference>
<dbReference type="GO" id="GO:0022857">
    <property type="term" value="F:transmembrane transporter activity"/>
    <property type="evidence" value="ECO:0007669"/>
    <property type="project" value="InterPro"/>
</dbReference>
<evidence type="ECO:0000256" key="6">
    <source>
        <dbReference type="ARBA" id="ARBA00022989"/>
    </source>
</evidence>
<sequence length="166" mass="17263">MNAVALGDDLATALGADARRTRILVIVAVTLLCGAATAAVGPAWFVGLMVPHVARWICGPDQRWIIGLSLLIGPTLLLGADVLGRGGGASGRAAGRPGDRLRRRPGVDHGHRRPERVRQVHPAAGAQPIADSVRRPGGARRPRHRVVPVAARGSPIGPAAAELDRP</sequence>
<keyword evidence="11" id="KW-1185">Reference proteome</keyword>
<feature type="transmembrane region" description="Helical" evidence="9">
    <location>
        <begin position="64"/>
        <end position="83"/>
    </location>
</feature>
<dbReference type="InterPro" id="IPR000522">
    <property type="entry name" value="ABC_transptr_permease_BtuC"/>
</dbReference>
<evidence type="ECO:0000256" key="3">
    <source>
        <dbReference type="ARBA" id="ARBA00022448"/>
    </source>
</evidence>
<accession>A0A2N9JJ62</accession>
<reference evidence="10 11" key="1">
    <citation type="submission" date="2018-02" db="EMBL/GenBank/DDBJ databases">
        <authorList>
            <person name="Cohen D.B."/>
            <person name="Kent A.D."/>
        </authorList>
    </citation>
    <scope>NUCLEOTIDE SEQUENCE [LARGE SCALE GENOMIC DNA]</scope>
    <source>
        <strain evidence="10">1</strain>
    </source>
</reference>
<keyword evidence="7 9" id="KW-0472">Membrane</keyword>
<keyword evidence="5 9" id="KW-0812">Transmembrane</keyword>
<feature type="region of interest" description="Disordered" evidence="8">
    <location>
        <begin position="88"/>
        <end position="166"/>
    </location>
</feature>
<dbReference type="GO" id="GO:0033214">
    <property type="term" value="P:siderophore-iron import into cell"/>
    <property type="evidence" value="ECO:0007669"/>
    <property type="project" value="TreeGrafter"/>
</dbReference>
<evidence type="ECO:0000256" key="4">
    <source>
        <dbReference type="ARBA" id="ARBA00022475"/>
    </source>
</evidence>